<gene>
    <name evidence="1" type="ORF">ADINL_3140</name>
</gene>
<dbReference type="Gene3D" id="3.40.50.1820">
    <property type="entry name" value="alpha/beta hydrolase"/>
    <property type="match status" value="1"/>
</dbReference>
<keyword evidence="2" id="KW-1185">Reference proteome</keyword>
<evidence type="ECO:0000313" key="2">
    <source>
        <dbReference type="Proteomes" id="UP000027318"/>
    </source>
</evidence>
<protein>
    <recommendedName>
        <fullName evidence="3">Alpha/beta hydrolase</fullName>
    </recommendedName>
</protein>
<name>A0A063Y0H9_9GAMM</name>
<accession>A0A063Y0H9</accession>
<organism evidence="1 2">
    <name type="scientific">Nitrincola lacisaponensis</name>
    <dbReference type="NCBI Taxonomy" id="267850"/>
    <lineage>
        <taxon>Bacteria</taxon>
        <taxon>Pseudomonadati</taxon>
        <taxon>Pseudomonadota</taxon>
        <taxon>Gammaproteobacteria</taxon>
        <taxon>Oceanospirillales</taxon>
        <taxon>Oceanospirillaceae</taxon>
        <taxon>Nitrincola</taxon>
    </lineage>
</organism>
<comment type="caution">
    <text evidence="1">The sequence shown here is derived from an EMBL/GenBank/DDBJ whole genome shotgun (WGS) entry which is preliminary data.</text>
</comment>
<dbReference type="PATRIC" id="fig|267850.7.peg.3091"/>
<dbReference type="Proteomes" id="UP000027318">
    <property type="component" value="Unassembled WGS sequence"/>
</dbReference>
<evidence type="ECO:0000313" key="1">
    <source>
        <dbReference type="EMBL" id="KDE38685.1"/>
    </source>
</evidence>
<reference evidence="1 2" key="1">
    <citation type="journal article" date="2005" name="Int. J. Syst. Evol. Microbiol.">
        <title>Nitrincola lacisaponensis gen. nov., sp. nov., a novel alkaliphilic bacterium isolated from an alkaline, saline lake.</title>
        <authorList>
            <person name="Dimitriu P.A."/>
            <person name="Shukla S.K."/>
            <person name="Conradt J."/>
            <person name="Marquez M.C."/>
            <person name="Ventosa A."/>
            <person name="Maglia A."/>
            <person name="Peyton B.M."/>
            <person name="Pinkart H.C."/>
            <person name="Mormile M.R."/>
        </authorList>
    </citation>
    <scope>NUCLEOTIDE SEQUENCE [LARGE SCALE GENOMIC DNA]</scope>
    <source>
        <strain evidence="1 2">4CA</strain>
    </source>
</reference>
<evidence type="ECO:0008006" key="3">
    <source>
        <dbReference type="Google" id="ProtNLM"/>
    </source>
</evidence>
<dbReference type="EMBL" id="JMSZ01000042">
    <property type="protein sequence ID" value="KDE38685.1"/>
    <property type="molecule type" value="Genomic_DNA"/>
</dbReference>
<sequence>MLIIIHGWSDNYSSFKTLARKLAAAQPEGIAADIRHVRLGDYVTLDDQVNYEDLAEAMQRAWTDLELPTAHRSVDVVIHSTGGLVVRHWITRYFTPDTVPIKRLLMLAPANFGSPLAHTGRSMIGRAVKGWKGTRLFETGAQILKGLEIASSYTWKLAEKDLLGEQIYYGPGRILCTVLVGNAGYKGISALANQPGTDGTVRVSTANLNVAAFELDFTDPTREVLPRMHQTQLGTAFGIADLEDHSSIAAKGGGPRRQPTWALICNALRVEDDGFTAWQQQLERHNRDVTEQAEKRRSSHYNSYQNTVIRVVDHHGTPVTDYVIELFANDDKGQRNRLRTQRLQEQAINKVHAWSGDASYRSFLINCTELYKIIDQPEDRLNISLTAVPELSSGLVGYKTYTDEDISTLSLNPQELKAIFQPHRTLLITIVLKRYQKEAVFQFKNAV</sequence>
<dbReference type="STRING" id="267850.ADINL_3140"/>
<dbReference type="SUPFAM" id="SSF53474">
    <property type="entry name" value="alpha/beta-Hydrolases"/>
    <property type="match status" value="1"/>
</dbReference>
<dbReference type="AlphaFoldDB" id="A0A063Y0H9"/>
<dbReference type="InterPro" id="IPR029058">
    <property type="entry name" value="AB_hydrolase_fold"/>
</dbReference>
<dbReference type="RefSeq" id="WP_036550174.1">
    <property type="nucleotide sequence ID" value="NZ_JMSZ01000042.1"/>
</dbReference>
<proteinExistence type="predicted"/>
<dbReference type="OrthoDB" id="489469at2"/>